<sequence>MVILSKEIASAAPIVSPGIVCWNATGRAFQDPCHICSSICQIDNLTPSSKTFIRKYASTRAFQIPIKLGAIKAHTLIDTSAQCSVLSSGLVKRAFDKQSLQLPICGKIKVADGSVFNAHGLVVVTMESAFGEHMINQPEEIEAEQPTRQAQPSLHQPPARWLEVTELAEPIFLVAQVSTSISPHCQQWVNSTDFPTTTAIIPDVIMQPLATNSIAAELPIKTAIVNITKGHCPLLFINNMPNSIKLGPNQLIAMEKHTLGYAQPNAHCQVATAATDRNLTDQELAKLDKSFPCHNGQQKLEFALNKMTEKTYVSAAQKTKALCMLQQNHDNYFMKWVSMHPIPNQKASTIMECFVNNVILTHGSPLVPLSDQGGCFTSKLMHDICDFLKI</sequence>
<reference evidence="2" key="1">
    <citation type="submission" date="2022-11" db="UniProtKB">
        <authorList>
            <consortium name="WormBaseParasite"/>
        </authorList>
    </citation>
    <scope>IDENTIFICATION</scope>
</reference>
<evidence type="ECO:0000313" key="1">
    <source>
        <dbReference type="Proteomes" id="UP000887565"/>
    </source>
</evidence>
<dbReference type="SUPFAM" id="SSF53098">
    <property type="entry name" value="Ribonuclease H-like"/>
    <property type="match status" value="1"/>
</dbReference>
<dbReference type="InterPro" id="IPR036397">
    <property type="entry name" value="RNaseH_sf"/>
</dbReference>
<dbReference type="Gene3D" id="3.30.420.10">
    <property type="entry name" value="Ribonuclease H-like superfamily/Ribonuclease H"/>
    <property type="match status" value="1"/>
</dbReference>
<dbReference type="GO" id="GO:0003676">
    <property type="term" value="F:nucleic acid binding"/>
    <property type="evidence" value="ECO:0007669"/>
    <property type="project" value="InterPro"/>
</dbReference>
<name>A0A915K745_ROMCU</name>
<keyword evidence="1" id="KW-1185">Reference proteome</keyword>
<dbReference type="AlphaFoldDB" id="A0A915K745"/>
<accession>A0A915K745</accession>
<dbReference type="WBParaSite" id="nRc.2.0.1.t33717-RA">
    <property type="protein sequence ID" value="nRc.2.0.1.t33717-RA"/>
    <property type="gene ID" value="nRc.2.0.1.g33717"/>
</dbReference>
<dbReference type="InterPro" id="IPR012337">
    <property type="entry name" value="RNaseH-like_sf"/>
</dbReference>
<proteinExistence type="predicted"/>
<evidence type="ECO:0000313" key="2">
    <source>
        <dbReference type="WBParaSite" id="nRc.2.0.1.t33717-RA"/>
    </source>
</evidence>
<protein>
    <submittedName>
        <fullName evidence="2">Integrase catalytic domain-containing protein</fullName>
    </submittedName>
</protein>
<organism evidence="1 2">
    <name type="scientific">Romanomermis culicivorax</name>
    <name type="common">Nematode worm</name>
    <dbReference type="NCBI Taxonomy" id="13658"/>
    <lineage>
        <taxon>Eukaryota</taxon>
        <taxon>Metazoa</taxon>
        <taxon>Ecdysozoa</taxon>
        <taxon>Nematoda</taxon>
        <taxon>Enoplea</taxon>
        <taxon>Dorylaimia</taxon>
        <taxon>Mermithida</taxon>
        <taxon>Mermithoidea</taxon>
        <taxon>Mermithidae</taxon>
        <taxon>Romanomermis</taxon>
    </lineage>
</organism>
<dbReference type="Proteomes" id="UP000887565">
    <property type="component" value="Unplaced"/>
</dbReference>